<dbReference type="EMBL" id="JAULSN010000006">
    <property type="protein sequence ID" value="KAK3369224.1"/>
    <property type="molecule type" value="Genomic_DNA"/>
</dbReference>
<feature type="domain" description="CorA-like transporter" evidence="2">
    <location>
        <begin position="23"/>
        <end position="277"/>
    </location>
</feature>
<feature type="transmembrane region" description="Helical" evidence="1">
    <location>
        <begin position="421"/>
        <end position="443"/>
    </location>
</feature>
<gene>
    <name evidence="3" type="ORF">B0T24DRAFT_632148</name>
</gene>
<keyword evidence="1" id="KW-0812">Transmembrane</keyword>
<evidence type="ECO:0000256" key="1">
    <source>
        <dbReference type="SAM" id="Phobius"/>
    </source>
</evidence>
<keyword evidence="4" id="KW-1185">Reference proteome</keyword>
<evidence type="ECO:0000313" key="3">
    <source>
        <dbReference type="EMBL" id="KAK3369224.1"/>
    </source>
</evidence>
<dbReference type="InterPro" id="IPR058257">
    <property type="entry name" value="CorA-like_dom"/>
</dbReference>
<dbReference type="Pfam" id="PF26616">
    <property type="entry name" value="CorA-like"/>
    <property type="match status" value="1"/>
</dbReference>
<dbReference type="Proteomes" id="UP001287356">
    <property type="component" value="Unassembled WGS sequence"/>
</dbReference>
<dbReference type="AlphaFoldDB" id="A0AAE0N4J9"/>
<name>A0AAE0N4J9_9PEZI</name>
<protein>
    <recommendedName>
        <fullName evidence="2">CorA-like transporter domain-containing protein</fullName>
    </recommendedName>
</protein>
<keyword evidence="1" id="KW-1133">Transmembrane helix</keyword>
<keyword evidence="1" id="KW-0472">Membrane</keyword>
<dbReference type="Gene3D" id="1.20.58.340">
    <property type="entry name" value="Magnesium transport protein CorA, transmembrane region"/>
    <property type="match status" value="1"/>
</dbReference>
<evidence type="ECO:0000259" key="2">
    <source>
        <dbReference type="Pfam" id="PF26616"/>
    </source>
</evidence>
<evidence type="ECO:0000313" key="4">
    <source>
        <dbReference type="Proteomes" id="UP001287356"/>
    </source>
</evidence>
<proteinExistence type="predicted"/>
<comment type="caution">
    <text evidence="3">The sequence shown here is derived from an EMBL/GenBank/DDBJ whole genome shotgun (WGS) entry which is preliminary data.</text>
</comment>
<sequence>MYMYLISSAFIAKMPSTHGQNDATPSKPRQVGEVLQKQLLWDASRLFRKSGANAVDFDVININEHGAEPSTLRSETAVREYLGDGPVSTSKTATALEAQDDIKTARYYLLEPSYGWSELPLTLEAALDLLSSIPASPFLCRQITAFGRRDTDYCQDEGFSAFDFIETLDEQGNLKTLELSYLLKYVGQREGVSAGANPYSIRHVVMYQRLDFETGHSDHVLVRLSEPMKDRLGDEVLDNTQRAHDFVRNWYGLHSIFLGTVEQDMRKFVNYLDSELTMIFDHMQLSGIEPEKLNEYDTAHRSAVDMKTLQYLQDQAQRLSTVISLNLEMLESLANLAVRLGKLFPKTVDPEGTLTQFFGELERFKREHRFSLISATAVINRARSVGEQLRDTISLRNTELANNNTAGMVELSRASSRETQVLKTLTVLALIFVPASYVADFLQMGFVTLSSDGSGSWTADPGLQIYAALAFPLITATMAIYGLVEWTNRRRKPSLGDGFGSEKNV</sequence>
<reference evidence="3" key="1">
    <citation type="journal article" date="2023" name="Mol. Phylogenet. Evol.">
        <title>Genome-scale phylogeny and comparative genomics of the fungal order Sordariales.</title>
        <authorList>
            <person name="Hensen N."/>
            <person name="Bonometti L."/>
            <person name="Westerberg I."/>
            <person name="Brannstrom I.O."/>
            <person name="Guillou S."/>
            <person name="Cros-Aarteil S."/>
            <person name="Calhoun S."/>
            <person name="Haridas S."/>
            <person name="Kuo A."/>
            <person name="Mondo S."/>
            <person name="Pangilinan J."/>
            <person name="Riley R."/>
            <person name="LaButti K."/>
            <person name="Andreopoulos B."/>
            <person name="Lipzen A."/>
            <person name="Chen C."/>
            <person name="Yan M."/>
            <person name="Daum C."/>
            <person name="Ng V."/>
            <person name="Clum A."/>
            <person name="Steindorff A."/>
            <person name="Ohm R.A."/>
            <person name="Martin F."/>
            <person name="Silar P."/>
            <person name="Natvig D.O."/>
            <person name="Lalanne C."/>
            <person name="Gautier V."/>
            <person name="Ament-Velasquez S.L."/>
            <person name="Kruys A."/>
            <person name="Hutchinson M.I."/>
            <person name="Powell A.J."/>
            <person name="Barry K."/>
            <person name="Miller A.N."/>
            <person name="Grigoriev I.V."/>
            <person name="Debuchy R."/>
            <person name="Gladieux P."/>
            <person name="Hiltunen Thoren M."/>
            <person name="Johannesson H."/>
        </authorList>
    </citation>
    <scope>NUCLEOTIDE SEQUENCE</scope>
    <source>
        <strain evidence="3">CBS 958.72</strain>
    </source>
</reference>
<feature type="transmembrane region" description="Helical" evidence="1">
    <location>
        <begin position="463"/>
        <end position="484"/>
    </location>
</feature>
<reference evidence="3" key="2">
    <citation type="submission" date="2023-06" db="EMBL/GenBank/DDBJ databases">
        <authorList>
            <consortium name="Lawrence Berkeley National Laboratory"/>
            <person name="Haridas S."/>
            <person name="Hensen N."/>
            <person name="Bonometti L."/>
            <person name="Westerberg I."/>
            <person name="Brannstrom I.O."/>
            <person name="Guillou S."/>
            <person name="Cros-Aarteil S."/>
            <person name="Calhoun S."/>
            <person name="Kuo A."/>
            <person name="Mondo S."/>
            <person name="Pangilinan J."/>
            <person name="Riley R."/>
            <person name="Labutti K."/>
            <person name="Andreopoulos B."/>
            <person name="Lipzen A."/>
            <person name="Chen C."/>
            <person name="Yanf M."/>
            <person name="Daum C."/>
            <person name="Ng V."/>
            <person name="Clum A."/>
            <person name="Steindorff A."/>
            <person name="Ohm R."/>
            <person name="Martin F."/>
            <person name="Silar P."/>
            <person name="Natvig D."/>
            <person name="Lalanne C."/>
            <person name="Gautier V."/>
            <person name="Ament-Velasquez S.L."/>
            <person name="Kruys A."/>
            <person name="Hutchinson M.I."/>
            <person name="Powell A.J."/>
            <person name="Barry K."/>
            <person name="Miller A.N."/>
            <person name="Grigoriev I.V."/>
            <person name="Debuchy R."/>
            <person name="Gladieux P."/>
            <person name="Thoren M.H."/>
            <person name="Johannesson H."/>
        </authorList>
    </citation>
    <scope>NUCLEOTIDE SEQUENCE</scope>
    <source>
        <strain evidence="3">CBS 958.72</strain>
    </source>
</reference>
<organism evidence="3 4">
    <name type="scientific">Lasiosphaeria ovina</name>
    <dbReference type="NCBI Taxonomy" id="92902"/>
    <lineage>
        <taxon>Eukaryota</taxon>
        <taxon>Fungi</taxon>
        <taxon>Dikarya</taxon>
        <taxon>Ascomycota</taxon>
        <taxon>Pezizomycotina</taxon>
        <taxon>Sordariomycetes</taxon>
        <taxon>Sordariomycetidae</taxon>
        <taxon>Sordariales</taxon>
        <taxon>Lasiosphaeriaceae</taxon>
        <taxon>Lasiosphaeria</taxon>
    </lineage>
</organism>
<accession>A0AAE0N4J9</accession>